<keyword evidence="4 8" id="KW-0812">Transmembrane</keyword>
<proteinExistence type="inferred from homology"/>
<name>A0A1S0UCB4_LOALO</name>
<evidence type="ECO:0000313" key="10">
    <source>
        <dbReference type="EMBL" id="EFO27604.2"/>
    </source>
</evidence>
<protein>
    <recommendedName>
        <fullName evidence="9">SSD domain-containing protein</fullName>
    </recommendedName>
</protein>
<feature type="transmembrane region" description="Helical" evidence="8">
    <location>
        <begin position="381"/>
        <end position="403"/>
    </location>
</feature>
<evidence type="ECO:0000256" key="2">
    <source>
        <dbReference type="ARBA" id="ARBA00005585"/>
    </source>
</evidence>
<dbReference type="InterPro" id="IPR000731">
    <property type="entry name" value="SSD"/>
</dbReference>
<comment type="subcellular location">
    <subcellularLocation>
        <location evidence="1">Cell membrane</location>
        <topology evidence="1">Multi-pass membrane protein</topology>
    </subcellularLocation>
</comment>
<feature type="transmembrane region" description="Helical" evidence="8">
    <location>
        <begin position="659"/>
        <end position="678"/>
    </location>
</feature>
<evidence type="ECO:0000256" key="6">
    <source>
        <dbReference type="ARBA" id="ARBA00023136"/>
    </source>
</evidence>
<evidence type="ECO:0000256" key="4">
    <source>
        <dbReference type="ARBA" id="ARBA00022692"/>
    </source>
</evidence>
<evidence type="ECO:0000259" key="9">
    <source>
        <dbReference type="PROSITE" id="PS50156"/>
    </source>
</evidence>
<dbReference type="FunCoup" id="A0A1S0UCB4">
    <property type="interactions" value="13"/>
</dbReference>
<feature type="transmembrane region" description="Helical" evidence="8">
    <location>
        <begin position="279"/>
        <end position="301"/>
    </location>
</feature>
<reference evidence="10" key="1">
    <citation type="submission" date="2012-04" db="EMBL/GenBank/DDBJ databases">
        <title>The Genome Sequence of Loa loa.</title>
        <authorList>
            <consortium name="The Broad Institute Genome Sequencing Platform"/>
            <consortium name="Broad Institute Genome Sequencing Center for Infectious Disease"/>
            <person name="Nutman T.B."/>
            <person name="Fink D.L."/>
            <person name="Russ C."/>
            <person name="Young S."/>
            <person name="Zeng Q."/>
            <person name="Gargeya S."/>
            <person name="Alvarado L."/>
            <person name="Berlin A."/>
            <person name="Chapman S.B."/>
            <person name="Chen Z."/>
            <person name="Freedman E."/>
            <person name="Gellesch M."/>
            <person name="Goldberg J."/>
            <person name="Griggs A."/>
            <person name="Gujja S."/>
            <person name="Heilman E.R."/>
            <person name="Heiman D."/>
            <person name="Howarth C."/>
            <person name="Mehta T."/>
            <person name="Neiman D."/>
            <person name="Pearson M."/>
            <person name="Roberts A."/>
            <person name="Saif S."/>
            <person name="Shea T."/>
            <person name="Shenoy N."/>
            <person name="Sisk P."/>
            <person name="Stolte C."/>
            <person name="Sykes S."/>
            <person name="White J."/>
            <person name="Yandava C."/>
            <person name="Haas B."/>
            <person name="Henn M.R."/>
            <person name="Nusbaum C."/>
            <person name="Birren B."/>
        </authorList>
    </citation>
    <scope>NUCLEOTIDE SEQUENCE [LARGE SCALE GENOMIC DNA]</scope>
</reference>
<evidence type="ECO:0000256" key="5">
    <source>
        <dbReference type="ARBA" id="ARBA00022989"/>
    </source>
</evidence>
<dbReference type="GO" id="GO:0030659">
    <property type="term" value="C:cytoplasmic vesicle membrane"/>
    <property type="evidence" value="ECO:0007669"/>
    <property type="project" value="TreeGrafter"/>
</dbReference>
<dbReference type="RefSeq" id="XP_020303981.1">
    <property type="nucleotide sequence ID" value="XM_020445574.1"/>
</dbReference>
<keyword evidence="5 8" id="KW-1133">Transmembrane helix</keyword>
<comment type="similarity">
    <text evidence="2">Belongs to the patched family.</text>
</comment>
<feature type="transmembrane region" description="Helical" evidence="8">
    <location>
        <begin position="444"/>
        <end position="467"/>
    </location>
</feature>
<dbReference type="GO" id="GO:0018996">
    <property type="term" value="P:molting cycle, collagen and cuticulin-based cuticle"/>
    <property type="evidence" value="ECO:0007669"/>
    <property type="project" value="EnsemblMetazoa"/>
</dbReference>
<dbReference type="InterPro" id="IPR003392">
    <property type="entry name" value="PTHD_SSD"/>
</dbReference>
<sequence>MGMIEELEKAIAGNFRTLGAFIGKKPIRVIVTMLILSSLTSLGIFKLNEVNNVRTEYSPSNAPSKIEHTVAMNFLGQNGTLDPVYVLVEARDNGSLLRDEYRKTLIQLIKQIQSNITIQYKGQQYGFKELCEPYCELNAAFMAFLKLYDPNNQVTYTYPTIDFLGSQIFIGNNVYGVELEENTSFIKSFSTAVFELFISASNDEILYEWQLEIQQYYNQEEFQLFSVGLTSDCLVSVEVRRMGLETAPVLFGSVCIMIFFIAVSSIRRNPLKSKPWESLIGSLIPILSVLMSTGILSLCGLRYQSIVIVTYFLVLSVGVDDVFIIMRAWDRTSITIPIPARLAKTLENAGPSITISSLTNALSFGIGIFSSTPAVRTFSIYSCFAIIVCYFFQLILFTAVLALSGKRERNNYQALFCCFKADPSARNRTAEKISHFQNWLIKSWSSIITTWFIRALLVVVLVAYYYISLRGILKMEVKISVDKMALPDSYLHSFQFIFEKALRSMQPITVFVMNPGDLRDPDRLNGIKSMVSEYEHGLHSYGNKSTLFWLQQYDEFLSFYNESEDFTYTEIPAFFKSATYFFLSSFVHMNETACYDNQPECISSFFFVTNFHGVIRYDEMIPAVVDWRRIAAKYSDYEVYPYSDHTPFVDQTIAIKGTILWSMIAALFCSATVCFIFIPNLISISCAVFSIFSISIGIFGLLSHMEVDLDPITMAALLMAIGFSVDFTTHISYHYYKTTAKDSRDRLEEALTVIGWPMLQVAISTIVALLPLLLKQSYLAMVFIKTVTITAALGIFHSLIVLPVLLTTINSFVQGSCAEKESCRRLRKVINKIKSEVKKTQYKGRATQVGGDKEEKNAKRAPISQLDIINTAPEAYIHKIELGRALSSPISTSDKSNS</sequence>
<dbReference type="KEGG" id="loa:LOAG_00873"/>
<dbReference type="OrthoDB" id="6510177at2759"/>
<feature type="transmembrane region" description="Helical" evidence="8">
    <location>
        <begin position="308"/>
        <end position="329"/>
    </location>
</feature>
<dbReference type="EMBL" id="JH712075">
    <property type="protein sequence ID" value="EFO27604.2"/>
    <property type="molecule type" value="Genomic_DNA"/>
</dbReference>
<dbReference type="PROSITE" id="PS50156">
    <property type="entry name" value="SSD"/>
    <property type="match status" value="1"/>
</dbReference>
<dbReference type="SUPFAM" id="SSF82866">
    <property type="entry name" value="Multidrug efflux transporter AcrB transmembrane domain"/>
    <property type="match status" value="2"/>
</dbReference>
<dbReference type="GO" id="GO:0006897">
    <property type="term" value="P:endocytosis"/>
    <property type="evidence" value="ECO:0007669"/>
    <property type="project" value="TreeGrafter"/>
</dbReference>
<accession>A0A1S0UCB4</accession>
<evidence type="ECO:0000256" key="7">
    <source>
        <dbReference type="ARBA" id="ARBA00023180"/>
    </source>
</evidence>
<keyword evidence="6 8" id="KW-0472">Membrane</keyword>
<keyword evidence="7" id="KW-0325">Glycoprotein</keyword>
<feature type="transmembrane region" description="Helical" evidence="8">
    <location>
        <begin position="349"/>
        <end position="369"/>
    </location>
</feature>
<dbReference type="PANTHER" id="PTHR10796:SF104">
    <property type="entry name" value="SSD DOMAIN-CONTAINING PROTEIN"/>
    <property type="match status" value="1"/>
</dbReference>
<feature type="transmembrane region" description="Helical" evidence="8">
    <location>
        <begin position="753"/>
        <end position="774"/>
    </location>
</feature>
<dbReference type="AlphaFoldDB" id="A0A1S0UCB4"/>
<evidence type="ECO:0000256" key="1">
    <source>
        <dbReference type="ARBA" id="ARBA00004651"/>
    </source>
</evidence>
<feature type="transmembrane region" description="Helical" evidence="8">
    <location>
        <begin position="786"/>
        <end position="806"/>
    </location>
</feature>
<dbReference type="Gene3D" id="1.20.1640.10">
    <property type="entry name" value="Multidrug efflux transporter AcrB transmembrane domain"/>
    <property type="match status" value="2"/>
</dbReference>
<dbReference type="InParanoid" id="A0A1S0UCB4"/>
<evidence type="ECO:0000256" key="3">
    <source>
        <dbReference type="ARBA" id="ARBA00022475"/>
    </source>
</evidence>
<dbReference type="PANTHER" id="PTHR10796">
    <property type="entry name" value="PATCHED-RELATED"/>
    <property type="match status" value="1"/>
</dbReference>
<feature type="domain" description="SSD" evidence="9">
    <location>
        <begin position="246"/>
        <end position="403"/>
    </location>
</feature>
<dbReference type="OMA" id="HTPFVDQ"/>
<evidence type="ECO:0000256" key="8">
    <source>
        <dbReference type="SAM" id="Phobius"/>
    </source>
</evidence>
<feature type="transmembrane region" description="Helical" evidence="8">
    <location>
        <begin position="27"/>
        <end position="45"/>
    </location>
</feature>
<dbReference type="GO" id="GO:0005886">
    <property type="term" value="C:plasma membrane"/>
    <property type="evidence" value="ECO:0007669"/>
    <property type="project" value="UniProtKB-SubCell"/>
</dbReference>
<dbReference type="FunFam" id="1.20.1640.10:FF:000013">
    <property type="entry name" value="PaTched Related family"/>
    <property type="match status" value="1"/>
</dbReference>
<gene>
    <name evidence="10" type="ORF">LOAG_00873</name>
</gene>
<dbReference type="GeneID" id="9938250"/>
<feature type="transmembrane region" description="Helical" evidence="8">
    <location>
        <begin position="684"/>
        <end position="702"/>
    </location>
</feature>
<organism evidence="10">
    <name type="scientific">Loa loa</name>
    <name type="common">Eye worm</name>
    <name type="synonym">Filaria loa</name>
    <dbReference type="NCBI Taxonomy" id="7209"/>
    <lineage>
        <taxon>Eukaryota</taxon>
        <taxon>Metazoa</taxon>
        <taxon>Ecdysozoa</taxon>
        <taxon>Nematoda</taxon>
        <taxon>Chromadorea</taxon>
        <taxon>Rhabditida</taxon>
        <taxon>Spirurina</taxon>
        <taxon>Spiruromorpha</taxon>
        <taxon>Filarioidea</taxon>
        <taxon>Onchocercidae</taxon>
        <taxon>Loa</taxon>
    </lineage>
</organism>
<dbReference type="Pfam" id="PF02460">
    <property type="entry name" value="Patched"/>
    <property type="match status" value="1"/>
</dbReference>
<dbReference type="CTD" id="9938250"/>
<feature type="transmembrane region" description="Helical" evidence="8">
    <location>
        <begin position="249"/>
        <end position="267"/>
    </location>
</feature>
<dbReference type="InterPro" id="IPR051697">
    <property type="entry name" value="Patched_domain-protein"/>
</dbReference>
<feature type="transmembrane region" description="Helical" evidence="8">
    <location>
        <begin position="714"/>
        <end position="733"/>
    </location>
</feature>
<keyword evidence="3" id="KW-1003">Cell membrane</keyword>